<dbReference type="InterPro" id="IPR036873">
    <property type="entry name" value="Rhodanese-like_dom_sf"/>
</dbReference>
<dbReference type="EMBL" id="JAIRBT010000009">
    <property type="protein sequence ID" value="MBZ6066254.1"/>
    <property type="molecule type" value="Genomic_DNA"/>
</dbReference>
<dbReference type="RefSeq" id="WP_050665054.1">
    <property type="nucleotide sequence ID" value="NZ_CDDB01000011.1"/>
</dbReference>
<dbReference type="Pfam" id="PF00581">
    <property type="entry name" value="Rhodanese"/>
    <property type="match status" value="1"/>
</dbReference>
<evidence type="ECO:0000259" key="1">
    <source>
        <dbReference type="PROSITE" id="PS50206"/>
    </source>
</evidence>
<evidence type="ECO:0000313" key="2">
    <source>
        <dbReference type="EMBL" id="ALP41857.1"/>
    </source>
</evidence>
<dbReference type="AlphaFoldDB" id="A0A0S2SJG8"/>
<dbReference type="KEGG" id="asr:WL1483_2438"/>
<accession>A0A0S2SJG8</accession>
<dbReference type="Proteomes" id="UP000774958">
    <property type="component" value="Unassembled WGS sequence"/>
</dbReference>
<evidence type="ECO:0000313" key="4">
    <source>
        <dbReference type="Proteomes" id="UP000058114"/>
    </source>
</evidence>
<dbReference type="Gene3D" id="3.40.250.10">
    <property type="entry name" value="Rhodanese-like domain"/>
    <property type="match status" value="1"/>
</dbReference>
<gene>
    <name evidence="3" type="ORF">LA374_08540</name>
    <name evidence="2" type="ORF">WL1483_2438</name>
</gene>
<dbReference type="InterPro" id="IPR001763">
    <property type="entry name" value="Rhodanese-like_dom"/>
</dbReference>
<reference evidence="2 4" key="2">
    <citation type="journal article" date="2016" name="Genome Announc.">
        <title>Complete Genome Sequence of the Highly Virulent Aeromonas schubertii Strain WL1483, Isolated from Diseased Snakehead Fish (Channa argus) in China.</title>
        <authorList>
            <person name="Liu L."/>
            <person name="Li N."/>
            <person name="Zhang D."/>
            <person name="Fu X."/>
            <person name="Shi C."/>
            <person name="Lin Q."/>
            <person name="Hao G."/>
        </authorList>
    </citation>
    <scope>NUCLEOTIDE SEQUENCE [LARGE SCALE GENOMIC DNA]</scope>
    <source>
        <strain evidence="2 4">WL1483</strain>
    </source>
</reference>
<evidence type="ECO:0000313" key="5">
    <source>
        <dbReference type="Proteomes" id="UP000774958"/>
    </source>
</evidence>
<evidence type="ECO:0000313" key="3">
    <source>
        <dbReference type="EMBL" id="MBZ6066254.1"/>
    </source>
</evidence>
<sequence>MQHNPRFLALVNEARRHVEETDVHTIRRWQEAGRDFILVDVREESEWARGHLPGAVYLGRGIVERDIETRFPDPDSELYLYCGGGFRSVLVAESLQKMGYGKVVSVDGGFRGWCEAGYPVEA</sequence>
<feature type="domain" description="Rhodanese" evidence="1">
    <location>
        <begin position="32"/>
        <end position="122"/>
    </location>
</feature>
<dbReference type="OrthoDB" id="9791096at2"/>
<dbReference type="PATRIC" id="fig|652.5.peg.1175"/>
<dbReference type="CDD" id="cd00158">
    <property type="entry name" value="RHOD"/>
    <property type="match status" value="1"/>
</dbReference>
<dbReference type="EMBL" id="CP013067">
    <property type="protein sequence ID" value="ALP41857.1"/>
    <property type="molecule type" value="Genomic_DNA"/>
</dbReference>
<dbReference type="PROSITE" id="PS50206">
    <property type="entry name" value="RHODANESE_3"/>
    <property type="match status" value="1"/>
</dbReference>
<dbReference type="SMART" id="SM00450">
    <property type="entry name" value="RHOD"/>
    <property type="match status" value="1"/>
</dbReference>
<reference evidence="3 5" key="3">
    <citation type="submission" date="2021-09" db="EMBL/GenBank/DDBJ databases">
        <title>Aeromonas schubertii isolated from Asian sea bass.</title>
        <authorList>
            <person name="Pinpimai K."/>
        </authorList>
    </citation>
    <scope>NUCLEOTIDE SEQUENCE [LARGE SCALE GENOMIC DNA]</scope>
    <source>
        <strain evidence="3 5">CHULA2021a</strain>
    </source>
</reference>
<dbReference type="PANTHER" id="PTHR43031:SF1">
    <property type="entry name" value="PYRIDINE NUCLEOTIDE-DISULPHIDE OXIDOREDUCTASE"/>
    <property type="match status" value="1"/>
</dbReference>
<reference evidence="4" key="1">
    <citation type="submission" date="2015-10" db="EMBL/GenBank/DDBJ databases">
        <title>Complete Genome Sequence of Aeromonas schubertii strain WL1483.</title>
        <authorList>
            <person name="Liu L."/>
        </authorList>
    </citation>
    <scope>NUCLEOTIDE SEQUENCE [LARGE SCALE GENOMIC DNA]</scope>
    <source>
        <strain evidence="4">WL1483</strain>
    </source>
</reference>
<name>A0A0S2SJG8_9GAMM</name>
<protein>
    <submittedName>
        <fullName evidence="2">Rhodanese domain-containing protein</fullName>
    </submittedName>
    <submittedName>
        <fullName evidence="3">Sulfurtransferase</fullName>
    </submittedName>
</protein>
<dbReference type="SUPFAM" id="SSF52821">
    <property type="entry name" value="Rhodanese/Cell cycle control phosphatase"/>
    <property type="match status" value="1"/>
</dbReference>
<organism evidence="2 4">
    <name type="scientific">Aeromonas schubertii</name>
    <dbReference type="NCBI Taxonomy" id="652"/>
    <lineage>
        <taxon>Bacteria</taxon>
        <taxon>Pseudomonadati</taxon>
        <taxon>Pseudomonadota</taxon>
        <taxon>Gammaproteobacteria</taxon>
        <taxon>Aeromonadales</taxon>
        <taxon>Aeromonadaceae</taxon>
        <taxon>Aeromonas</taxon>
    </lineage>
</organism>
<proteinExistence type="predicted"/>
<dbReference type="PANTHER" id="PTHR43031">
    <property type="entry name" value="FAD-DEPENDENT OXIDOREDUCTASE"/>
    <property type="match status" value="1"/>
</dbReference>
<keyword evidence="5" id="KW-1185">Reference proteome</keyword>
<dbReference type="STRING" id="652.WL1483_2438"/>
<dbReference type="InterPro" id="IPR050229">
    <property type="entry name" value="GlpE_sulfurtransferase"/>
</dbReference>
<dbReference type="Proteomes" id="UP000058114">
    <property type="component" value="Chromosome"/>
</dbReference>